<dbReference type="PANTHER" id="PTHR33512:SF16">
    <property type="match status" value="1"/>
</dbReference>
<sequence>MGFLICRVCLLQLLLLLLLAFTSPPASAQPAAAPGSARALDAALQEYAFRALAARPRTGIIYNATIPSSLAGVAASALRLRSGSLRRKGVAGGYFNFAVPPGVATRPRVERVVLVYHDLGNLSDRYYPLPAGYAYVAPVVGLLAYDAANLSAAAAAAGGLPELGLVAASGRPISVAFGGAARAGGAAARCVVFGLDGVPRFRDLEEGGNVCATYEQGHVSIVVNSSGGSAPGPPPPPPPAGAIAPPIPTEEGGEKKGGSGSAAWKVAVAVVAGAAALGLVGALVLCLVRYRRDKKLEAMERNAEAGEALRVARVGRAQAQAPVASGTRTQPVIENEYAAS</sequence>
<dbReference type="Proteomes" id="UP000251960">
    <property type="component" value="Chromosome 10"/>
</dbReference>
<proteinExistence type="predicted"/>
<feature type="signal peptide" evidence="3">
    <location>
        <begin position="1"/>
        <end position="28"/>
    </location>
</feature>
<keyword evidence="2" id="KW-0472">Membrane</keyword>
<protein>
    <submittedName>
        <fullName evidence="4">Uncharacterized protein</fullName>
    </submittedName>
</protein>
<evidence type="ECO:0000313" key="5">
    <source>
        <dbReference type="Proteomes" id="UP000251960"/>
    </source>
</evidence>
<keyword evidence="2" id="KW-1133">Transmembrane helix</keyword>
<evidence type="ECO:0000256" key="3">
    <source>
        <dbReference type="SAM" id="SignalP"/>
    </source>
</evidence>
<dbReference type="AlphaFoldDB" id="A0A3L6G5Q3"/>
<accession>A0A3L6G5Q3</accession>
<feature type="region of interest" description="Disordered" evidence="1">
    <location>
        <begin position="224"/>
        <end position="258"/>
    </location>
</feature>
<feature type="compositionally biased region" description="Pro residues" evidence="1">
    <location>
        <begin position="231"/>
        <end position="248"/>
    </location>
</feature>
<evidence type="ECO:0000313" key="4">
    <source>
        <dbReference type="EMBL" id="PWZ43907.1"/>
    </source>
</evidence>
<dbReference type="Pfam" id="PF06697">
    <property type="entry name" value="DUF1191"/>
    <property type="match status" value="1"/>
</dbReference>
<dbReference type="ExpressionAtlas" id="A0A3L6G5Q3">
    <property type="expression patterns" value="baseline and differential"/>
</dbReference>
<name>A0A3L6G5Q3_MAIZE</name>
<comment type="caution">
    <text evidence="4">The sequence shown here is derived from an EMBL/GenBank/DDBJ whole genome shotgun (WGS) entry which is preliminary data.</text>
</comment>
<gene>
    <name evidence="4" type="ORF">Zm00014a_033952</name>
</gene>
<dbReference type="PANTHER" id="PTHR33512">
    <property type="entry name" value="PROTEIN, PUTATIVE (DUF1191)-RELATED"/>
    <property type="match status" value="1"/>
</dbReference>
<evidence type="ECO:0000256" key="2">
    <source>
        <dbReference type="SAM" id="Phobius"/>
    </source>
</evidence>
<dbReference type="EMBL" id="NCVQ01000002">
    <property type="protein sequence ID" value="PWZ43907.1"/>
    <property type="molecule type" value="Genomic_DNA"/>
</dbReference>
<reference evidence="4 5" key="1">
    <citation type="journal article" date="2018" name="Nat. Genet.">
        <title>Extensive intraspecific gene order and gene structural variations between Mo17 and other maize genomes.</title>
        <authorList>
            <person name="Sun S."/>
            <person name="Zhou Y."/>
            <person name="Chen J."/>
            <person name="Shi J."/>
            <person name="Zhao H."/>
            <person name="Zhao H."/>
            <person name="Song W."/>
            <person name="Zhang M."/>
            <person name="Cui Y."/>
            <person name="Dong X."/>
            <person name="Liu H."/>
            <person name="Ma X."/>
            <person name="Jiao Y."/>
            <person name="Wang B."/>
            <person name="Wei X."/>
            <person name="Stein J.C."/>
            <person name="Glaubitz J.C."/>
            <person name="Lu F."/>
            <person name="Yu G."/>
            <person name="Liang C."/>
            <person name="Fengler K."/>
            <person name="Li B."/>
            <person name="Rafalski A."/>
            <person name="Schnable P.S."/>
            <person name="Ware D.H."/>
            <person name="Buckler E.S."/>
            <person name="Lai J."/>
        </authorList>
    </citation>
    <scope>NUCLEOTIDE SEQUENCE [LARGE SCALE GENOMIC DNA]</scope>
    <source>
        <strain evidence="5">cv. Missouri 17</strain>
        <tissue evidence="4">Seedling</tissue>
    </source>
</reference>
<dbReference type="InterPro" id="IPR010605">
    <property type="entry name" value="DUF1191"/>
</dbReference>
<evidence type="ECO:0000256" key="1">
    <source>
        <dbReference type="SAM" id="MobiDB-lite"/>
    </source>
</evidence>
<keyword evidence="2" id="KW-0812">Transmembrane</keyword>
<organism evidence="4 5">
    <name type="scientific">Zea mays</name>
    <name type="common">Maize</name>
    <dbReference type="NCBI Taxonomy" id="4577"/>
    <lineage>
        <taxon>Eukaryota</taxon>
        <taxon>Viridiplantae</taxon>
        <taxon>Streptophyta</taxon>
        <taxon>Embryophyta</taxon>
        <taxon>Tracheophyta</taxon>
        <taxon>Spermatophyta</taxon>
        <taxon>Magnoliopsida</taxon>
        <taxon>Liliopsida</taxon>
        <taxon>Poales</taxon>
        <taxon>Poaceae</taxon>
        <taxon>PACMAD clade</taxon>
        <taxon>Panicoideae</taxon>
        <taxon>Andropogonodae</taxon>
        <taxon>Andropogoneae</taxon>
        <taxon>Tripsacinae</taxon>
        <taxon>Zea</taxon>
    </lineage>
</organism>
<feature type="transmembrane region" description="Helical" evidence="2">
    <location>
        <begin position="266"/>
        <end position="288"/>
    </location>
</feature>
<feature type="chain" id="PRO_5017938475" evidence="3">
    <location>
        <begin position="29"/>
        <end position="340"/>
    </location>
</feature>
<keyword evidence="3" id="KW-0732">Signal</keyword>